<evidence type="ECO:0000256" key="5">
    <source>
        <dbReference type="SAM" id="SignalP"/>
    </source>
</evidence>
<protein>
    <submittedName>
        <fullName evidence="6">Uncharacterized protein</fullName>
    </submittedName>
</protein>
<keyword evidence="7" id="KW-1185">Reference proteome</keyword>
<dbReference type="AlphaFoldDB" id="A0A9R1XC17"/>
<evidence type="ECO:0000256" key="1">
    <source>
        <dbReference type="ARBA" id="ARBA00008668"/>
    </source>
</evidence>
<dbReference type="InterPro" id="IPR036514">
    <property type="entry name" value="SGNH_hydro_sf"/>
</dbReference>
<organism evidence="6 7">
    <name type="scientific">Lactuca sativa</name>
    <name type="common">Garden lettuce</name>
    <dbReference type="NCBI Taxonomy" id="4236"/>
    <lineage>
        <taxon>Eukaryota</taxon>
        <taxon>Viridiplantae</taxon>
        <taxon>Streptophyta</taxon>
        <taxon>Embryophyta</taxon>
        <taxon>Tracheophyta</taxon>
        <taxon>Spermatophyta</taxon>
        <taxon>Magnoliopsida</taxon>
        <taxon>eudicotyledons</taxon>
        <taxon>Gunneridae</taxon>
        <taxon>Pentapetalae</taxon>
        <taxon>asterids</taxon>
        <taxon>campanulids</taxon>
        <taxon>Asterales</taxon>
        <taxon>Asteraceae</taxon>
        <taxon>Cichorioideae</taxon>
        <taxon>Cichorieae</taxon>
        <taxon>Lactucinae</taxon>
        <taxon>Lactuca</taxon>
    </lineage>
</organism>
<dbReference type="PANTHER" id="PTHR22835:SF631">
    <property type="entry name" value="SINAPINE ESTERASE"/>
    <property type="match status" value="1"/>
</dbReference>
<keyword evidence="4" id="KW-0325">Glycoprotein</keyword>
<dbReference type="Gene3D" id="3.40.50.1110">
    <property type="entry name" value="SGNH hydrolase"/>
    <property type="match status" value="1"/>
</dbReference>
<feature type="signal peptide" evidence="5">
    <location>
        <begin position="1"/>
        <end position="24"/>
    </location>
</feature>
<sequence length="384" mass="42222">MALSLSSMSFTSFFVFYIIQQLCGGSLYANGCYTSIINFGDSVSDTGNIKELASISDVTLPVLQPPYGETFFHQPTGRCSNGRLIIDFLAESLGLPFLPPFLHDKETNNTEYMGQGVNYAVGAATALDTSYFIERGISTPILSTDLGLQLAWFKQSLSSICSNISDCRNLVGRSLIMMGEIGGGDYNNIVMDARPIKEIESSIPLVIDSIISAVIELIDLGAQTLVVPGIFPLGCSSSFLSLRGSENEEYDNTTGCLVRFNKIVEYHNQLLQTKLNHLQELHPNVIIIYADYYNAAMQIFRSPYKFGFTDGALKACCGSGGLYNYNKSEPCGSTFATVCDDPNMYVDWDGLHYTERAYRIIFKSLFQGPYTTPQFSSLCPVSTS</sequence>
<dbReference type="PANTHER" id="PTHR22835">
    <property type="entry name" value="ZINC FINGER FYVE DOMAIN CONTAINING PROTEIN"/>
    <property type="match status" value="1"/>
</dbReference>
<dbReference type="InterPro" id="IPR001087">
    <property type="entry name" value="GDSL"/>
</dbReference>
<dbReference type="Pfam" id="PF00657">
    <property type="entry name" value="Lipase_GDSL"/>
    <property type="match status" value="1"/>
</dbReference>
<evidence type="ECO:0000313" key="7">
    <source>
        <dbReference type="Proteomes" id="UP000235145"/>
    </source>
</evidence>
<gene>
    <name evidence="6" type="ORF">LSAT_V11C400178120</name>
</gene>
<name>A0A9R1XC17_LACSA</name>
<dbReference type="OrthoDB" id="1600564at2759"/>
<feature type="chain" id="PRO_5040476504" evidence="5">
    <location>
        <begin position="25"/>
        <end position="384"/>
    </location>
</feature>
<keyword evidence="2 5" id="KW-0732">Signal</keyword>
<dbReference type="GO" id="GO:0016788">
    <property type="term" value="F:hydrolase activity, acting on ester bonds"/>
    <property type="evidence" value="ECO:0007669"/>
    <property type="project" value="InterPro"/>
</dbReference>
<reference evidence="6 7" key="1">
    <citation type="journal article" date="2017" name="Nat. Commun.">
        <title>Genome assembly with in vitro proximity ligation data and whole-genome triplication in lettuce.</title>
        <authorList>
            <person name="Reyes-Chin-Wo S."/>
            <person name="Wang Z."/>
            <person name="Yang X."/>
            <person name="Kozik A."/>
            <person name="Arikit S."/>
            <person name="Song C."/>
            <person name="Xia L."/>
            <person name="Froenicke L."/>
            <person name="Lavelle D.O."/>
            <person name="Truco M.J."/>
            <person name="Xia R."/>
            <person name="Zhu S."/>
            <person name="Xu C."/>
            <person name="Xu H."/>
            <person name="Xu X."/>
            <person name="Cox K."/>
            <person name="Korf I."/>
            <person name="Meyers B.C."/>
            <person name="Michelmore R.W."/>
        </authorList>
    </citation>
    <scope>NUCLEOTIDE SEQUENCE [LARGE SCALE GENOMIC DNA]</scope>
    <source>
        <strain evidence="7">cv. Salinas</strain>
        <tissue evidence="6">Seedlings</tissue>
    </source>
</reference>
<dbReference type="Proteomes" id="UP000235145">
    <property type="component" value="Unassembled WGS sequence"/>
</dbReference>
<comment type="caution">
    <text evidence="6">The sequence shown here is derived from an EMBL/GenBank/DDBJ whole genome shotgun (WGS) entry which is preliminary data.</text>
</comment>
<dbReference type="InterPro" id="IPR035669">
    <property type="entry name" value="SGNH_plant_lipase-like"/>
</dbReference>
<dbReference type="EMBL" id="NBSK02000004">
    <property type="protein sequence ID" value="KAJ0208735.1"/>
    <property type="molecule type" value="Genomic_DNA"/>
</dbReference>
<keyword evidence="3" id="KW-0378">Hydrolase</keyword>
<comment type="similarity">
    <text evidence="1">Belongs to the 'GDSL' lipolytic enzyme family.</text>
</comment>
<accession>A0A9R1XC17</accession>
<evidence type="ECO:0000313" key="6">
    <source>
        <dbReference type="EMBL" id="KAJ0208735.1"/>
    </source>
</evidence>
<dbReference type="CDD" id="cd01837">
    <property type="entry name" value="SGNH_plant_lipase_like"/>
    <property type="match status" value="1"/>
</dbReference>
<evidence type="ECO:0000256" key="2">
    <source>
        <dbReference type="ARBA" id="ARBA00022729"/>
    </source>
</evidence>
<evidence type="ECO:0000256" key="3">
    <source>
        <dbReference type="ARBA" id="ARBA00022801"/>
    </source>
</evidence>
<evidence type="ECO:0000256" key="4">
    <source>
        <dbReference type="ARBA" id="ARBA00023180"/>
    </source>
</evidence>
<proteinExistence type="inferred from homology"/>